<protein>
    <submittedName>
        <fullName evidence="1">Uncharacterized protein</fullName>
    </submittedName>
</protein>
<gene>
    <name evidence="1" type="ORF">ABIE37_000343</name>
</gene>
<organism evidence="1 2">
    <name type="scientific">Arthrobacter bambusae</name>
    <dbReference type="NCBI Taxonomy" id="1338426"/>
    <lineage>
        <taxon>Bacteria</taxon>
        <taxon>Bacillati</taxon>
        <taxon>Actinomycetota</taxon>
        <taxon>Actinomycetes</taxon>
        <taxon>Micrococcales</taxon>
        <taxon>Micrococcaceae</taxon>
        <taxon>Arthrobacter</taxon>
    </lineage>
</organism>
<evidence type="ECO:0000313" key="2">
    <source>
        <dbReference type="Proteomes" id="UP001549307"/>
    </source>
</evidence>
<dbReference type="EMBL" id="JBEPSN010000001">
    <property type="protein sequence ID" value="MET4538588.1"/>
    <property type="molecule type" value="Genomic_DNA"/>
</dbReference>
<accession>A0ABV2P1I1</accession>
<comment type="caution">
    <text evidence="1">The sequence shown here is derived from an EMBL/GenBank/DDBJ whole genome shotgun (WGS) entry which is preliminary data.</text>
</comment>
<reference evidence="1 2" key="1">
    <citation type="submission" date="2024-06" db="EMBL/GenBank/DDBJ databases">
        <title>Sorghum-associated microbial communities from plants grown in Nebraska, USA.</title>
        <authorList>
            <person name="Schachtman D."/>
        </authorList>
    </citation>
    <scope>NUCLEOTIDE SEQUENCE [LARGE SCALE GENOMIC DNA]</scope>
    <source>
        <strain evidence="1 2">3552</strain>
    </source>
</reference>
<proteinExistence type="predicted"/>
<evidence type="ECO:0000313" key="1">
    <source>
        <dbReference type="EMBL" id="MET4538588.1"/>
    </source>
</evidence>
<keyword evidence="2" id="KW-1185">Reference proteome</keyword>
<sequence length="77" mass="8807">MAWCLVAHEEDCRSVILVPSSEMFSIRFQGIWPIWTTFGAGWSVFWKGTAPSFVVVTLYAGQDDLHSVVDYFDQFRA</sequence>
<dbReference type="Proteomes" id="UP001549307">
    <property type="component" value="Unassembled WGS sequence"/>
</dbReference>
<name>A0ABV2P1I1_9MICC</name>